<dbReference type="VEuPathDB" id="GiardiaDB:SS50377_27914"/>
<accession>V6LP16</accession>
<reference evidence="1" key="1">
    <citation type="journal article" date="2014" name="PLoS Genet.">
        <title>The Genome of Spironucleus salmonicida Highlights a Fish Pathogen Adapted to Fluctuating Environments.</title>
        <authorList>
            <person name="Xu F."/>
            <person name="Jerlstrom-Hultqvist J."/>
            <person name="Einarsson E."/>
            <person name="Astvaldsson A."/>
            <person name="Svard S.G."/>
            <person name="Andersson J.O."/>
        </authorList>
    </citation>
    <scope>NUCLEOTIDE SEQUENCE</scope>
</reference>
<organism evidence="1">
    <name type="scientific">Spironucleus salmonicida</name>
    <dbReference type="NCBI Taxonomy" id="348837"/>
    <lineage>
        <taxon>Eukaryota</taxon>
        <taxon>Metamonada</taxon>
        <taxon>Diplomonadida</taxon>
        <taxon>Hexamitidae</taxon>
        <taxon>Hexamitinae</taxon>
        <taxon>Spironucleus</taxon>
    </lineage>
</organism>
<proteinExistence type="predicted"/>
<dbReference type="AlphaFoldDB" id="V6LP16"/>
<name>V6LP16_9EUKA</name>
<gene>
    <name evidence="1" type="ORF">SS50377_17780</name>
</gene>
<evidence type="ECO:0000313" key="1">
    <source>
        <dbReference type="EMBL" id="EST42474.1"/>
    </source>
</evidence>
<sequence length="124" mass="13594">MKVPSKKIVETFKMLQAGKLARYTYDADDTISAKLYKLDILNEFSIVESGTLATISKSFCAAWTCWITIARTRLNICMMTSATTSPPRSTAATRQPVWYTSSLSVAKAATSLLIPTRFASSEPG</sequence>
<protein>
    <submittedName>
        <fullName evidence="1">Uncharacterized protein</fullName>
    </submittedName>
</protein>
<dbReference type="EMBL" id="KI546159">
    <property type="protein sequence ID" value="EST42474.1"/>
    <property type="molecule type" value="Genomic_DNA"/>
</dbReference>